<sequence length="201" mass="22645">MAPFSNNVDRIKKFEGPFGRIYKCLPMLATYSADLPEQNLLAATKSSLCGYGCPRCLVKTGDMKKGYGVIAAARNNDNMGQYAARNQYGCFDLANAFWRTPFNIYDSLVVDDLHQLGGVYRHLLGFIEALIKDQRGKAAIVEWRCRSLPYYSGMKSFKTGFLLSSLINPSFGELRKHMQLILCLVYDLIPLQCVLCLRAFI</sequence>
<gene>
    <name evidence="1" type="primary">ABSGL_04644.1 scaffold 5686</name>
</gene>
<reference evidence="1" key="1">
    <citation type="submission" date="2016-04" db="EMBL/GenBank/DDBJ databases">
        <authorList>
            <person name="Evans L.H."/>
            <person name="Alamgir A."/>
            <person name="Owens N."/>
            <person name="Weber N.D."/>
            <person name="Virtaneva K."/>
            <person name="Barbian K."/>
            <person name="Babar A."/>
            <person name="Rosenke K."/>
        </authorList>
    </citation>
    <scope>NUCLEOTIDE SEQUENCE [LARGE SCALE GENOMIC DNA]</scope>
    <source>
        <strain evidence="1">CBS 101.48</strain>
    </source>
</reference>
<protein>
    <submittedName>
        <fullName evidence="1">Uncharacterized protein</fullName>
    </submittedName>
</protein>
<evidence type="ECO:0000313" key="1">
    <source>
        <dbReference type="EMBL" id="SAL99066.1"/>
    </source>
</evidence>
<dbReference type="Pfam" id="PF18759">
    <property type="entry name" value="Plavaka"/>
    <property type="match status" value="1"/>
</dbReference>
<dbReference type="EMBL" id="LT552445">
    <property type="protein sequence ID" value="SAL99066.1"/>
    <property type="molecule type" value="Genomic_DNA"/>
</dbReference>
<dbReference type="InterPro" id="IPR041078">
    <property type="entry name" value="Plavaka"/>
</dbReference>
<dbReference type="InParanoid" id="A0A168MRR6"/>
<dbReference type="Proteomes" id="UP000078561">
    <property type="component" value="Unassembled WGS sequence"/>
</dbReference>
<proteinExistence type="predicted"/>
<dbReference type="OrthoDB" id="2287179at2759"/>
<dbReference type="AlphaFoldDB" id="A0A168MRR6"/>
<name>A0A168MRR6_ABSGL</name>
<accession>A0A168MRR6</accession>
<keyword evidence="2" id="KW-1185">Reference proteome</keyword>
<organism evidence="1">
    <name type="scientific">Absidia glauca</name>
    <name type="common">Pin mould</name>
    <dbReference type="NCBI Taxonomy" id="4829"/>
    <lineage>
        <taxon>Eukaryota</taxon>
        <taxon>Fungi</taxon>
        <taxon>Fungi incertae sedis</taxon>
        <taxon>Mucoromycota</taxon>
        <taxon>Mucoromycotina</taxon>
        <taxon>Mucoromycetes</taxon>
        <taxon>Mucorales</taxon>
        <taxon>Cunninghamellaceae</taxon>
        <taxon>Absidia</taxon>
    </lineage>
</organism>
<feature type="non-terminal residue" evidence="1">
    <location>
        <position position="201"/>
    </location>
</feature>
<evidence type="ECO:0000313" key="2">
    <source>
        <dbReference type="Proteomes" id="UP000078561"/>
    </source>
</evidence>